<proteinExistence type="inferred from homology"/>
<feature type="region of interest" description="Disordered" evidence="5">
    <location>
        <begin position="313"/>
        <end position="375"/>
    </location>
</feature>
<evidence type="ECO:0000313" key="8">
    <source>
        <dbReference type="Proteomes" id="UP001141327"/>
    </source>
</evidence>
<gene>
    <name evidence="7" type="ORF">PAPYR_12826</name>
</gene>
<feature type="region of interest" description="Disordered" evidence="5">
    <location>
        <begin position="184"/>
        <end position="214"/>
    </location>
</feature>
<keyword evidence="1" id="KW-0493">Microtubule</keyword>
<sequence length="622" mass="66472">MKKRGVTSEVERQNIKVSVRLRPLMAREMHAAQVVDVIDDSTLRIAKGAYAQHFAFDRVFPQHAGQADVYELARASIDAFLQGFNSTIMAYGQTGTGKTYTMLGAEGSGTRPNSIPPSEIVDRTADQTAGIIPRAIEQIWQHMRAHEAEPNGSTWSLSCSYMELYNEHLRDLLLPSAFPASTLPPSAAPTPAVSPSPVPQSGGGMVAGTPGDETPPTLQLGGGGGGVGLTVYTPPWGRGSGAGPSMEIREDKTRGLFVEDLTEVICNSVDEVMAQLSAGLRNRAVRSTEMNEHSSRSHTIFQVHLEQRLHLPVDSLTTPGGGSHTDEPPENSNLISNAAAGDGATSDLGEGGEGSGVWQPQSESSESSERAEAPAVVRRCKLNLVDLAGSEKWRTATMGAQRIQELTADQHPTHLMIQTHTTHDGALLVVAGGSGRLEEVDLAGSEKWRTATMGAQRIQELTAINQSLSALGNCIAALTQPGRSHIPFRDSKLTRLLQDSLGGNTKTTFVVTLSPSIMSFDESLSALKFADRAKRVIVHAHLNEEIDQAALIARLDRECRRLRGQLAEMSQLQFQLPSGGGVSTTGTPASPRPSTPPRSGAAGGPLVSPQAVRAQEEHWERA</sequence>
<feature type="binding site" evidence="4">
    <location>
        <begin position="92"/>
        <end position="99"/>
    </location>
    <ligand>
        <name>ATP</name>
        <dbReference type="ChEBI" id="CHEBI:30616"/>
    </ligand>
</feature>
<keyword evidence="4" id="KW-0547">Nucleotide-binding</keyword>
<dbReference type="Proteomes" id="UP001141327">
    <property type="component" value="Unassembled WGS sequence"/>
</dbReference>
<feature type="region of interest" description="Disordered" evidence="5">
    <location>
        <begin position="573"/>
        <end position="622"/>
    </location>
</feature>
<dbReference type="CDD" id="cd00106">
    <property type="entry name" value="KISc"/>
    <property type="match status" value="1"/>
</dbReference>
<dbReference type="PANTHER" id="PTHR47968:SF36">
    <property type="entry name" value="KINESIN HEAVY CHAIN ISOFORM X1"/>
    <property type="match status" value="1"/>
</dbReference>
<name>A0ABQ8U5M9_9EUKA</name>
<feature type="compositionally biased region" description="Pro residues" evidence="5">
    <location>
        <begin position="186"/>
        <end position="198"/>
    </location>
</feature>
<dbReference type="InterPro" id="IPR036961">
    <property type="entry name" value="Kinesin_motor_dom_sf"/>
</dbReference>
<dbReference type="Pfam" id="PF00225">
    <property type="entry name" value="Kinesin"/>
    <property type="match status" value="3"/>
</dbReference>
<reference evidence="7" key="1">
    <citation type="journal article" date="2022" name="bioRxiv">
        <title>Genomics of Preaxostyla Flagellates Illuminates Evolutionary Transitions and the Path Towards Mitochondrial Loss.</title>
        <authorList>
            <person name="Novak L.V.F."/>
            <person name="Treitli S.C."/>
            <person name="Pyrih J."/>
            <person name="Halakuc P."/>
            <person name="Pipaliya S.V."/>
            <person name="Vacek V."/>
            <person name="Brzon O."/>
            <person name="Soukal P."/>
            <person name="Eme L."/>
            <person name="Dacks J.B."/>
            <person name="Karnkowska A."/>
            <person name="Elias M."/>
            <person name="Hampl V."/>
        </authorList>
    </citation>
    <scope>NUCLEOTIDE SEQUENCE</scope>
    <source>
        <strain evidence="7">RCP-MX</strain>
    </source>
</reference>
<dbReference type="SMART" id="SM00129">
    <property type="entry name" value="KISc"/>
    <property type="match status" value="1"/>
</dbReference>
<keyword evidence="2" id="KW-0175">Coiled coil</keyword>
<organism evidence="7 8">
    <name type="scientific">Paratrimastix pyriformis</name>
    <dbReference type="NCBI Taxonomy" id="342808"/>
    <lineage>
        <taxon>Eukaryota</taxon>
        <taxon>Metamonada</taxon>
        <taxon>Preaxostyla</taxon>
        <taxon>Paratrimastigidae</taxon>
        <taxon>Paratrimastix</taxon>
    </lineage>
</organism>
<evidence type="ECO:0000259" key="6">
    <source>
        <dbReference type="PROSITE" id="PS50067"/>
    </source>
</evidence>
<accession>A0ABQ8U5M9</accession>
<keyword evidence="3 4" id="KW-0505">Motor protein</keyword>
<evidence type="ECO:0000256" key="3">
    <source>
        <dbReference type="ARBA" id="ARBA00023175"/>
    </source>
</evidence>
<feature type="domain" description="Kinesin motor" evidence="6">
    <location>
        <begin position="14"/>
        <end position="536"/>
    </location>
</feature>
<comment type="similarity">
    <text evidence="4">Belongs to the TRAFAC class myosin-kinesin ATPase superfamily. Kinesin family.</text>
</comment>
<evidence type="ECO:0000256" key="4">
    <source>
        <dbReference type="PROSITE-ProRule" id="PRU00283"/>
    </source>
</evidence>
<keyword evidence="8" id="KW-1185">Reference proteome</keyword>
<dbReference type="Gene3D" id="3.40.850.10">
    <property type="entry name" value="Kinesin motor domain"/>
    <property type="match status" value="2"/>
</dbReference>
<evidence type="ECO:0000313" key="7">
    <source>
        <dbReference type="EMBL" id="KAJ4452882.1"/>
    </source>
</evidence>
<dbReference type="SUPFAM" id="SSF52540">
    <property type="entry name" value="P-loop containing nucleoside triphosphate hydrolases"/>
    <property type="match status" value="1"/>
</dbReference>
<dbReference type="InterPro" id="IPR027640">
    <property type="entry name" value="Kinesin-like_fam"/>
</dbReference>
<dbReference type="EMBL" id="JAPMOS010000362">
    <property type="protein sequence ID" value="KAJ4452882.1"/>
    <property type="molecule type" value="Genomic_DNA"/>
</dbReference>
<dbReference type="InterPro" id="IPR001752">
    <property type="entry name" value="Kinesin_motor_dom"/>
</dbReference>
<dbReference type="PROSITE" id="PS50067">
    <property type="entry name" value="KINESIN_MOTOR_2"/>
    <property type="match status" value="1"/>
</dbReference>
<keyword evidence="4" id="KW-0067">ATP-binding</keyword>
<evidence type="ECO:0000256" key="5">
    <source>
        <dbReference type="SAM" id="MobiDB-lite"/>
    </source>
</evidence>
<comment type="caution">
    <text evidence="7">The sequence shown here is derived from an EMBL/GenBank/DDBJ whole genome shotgun (WGS) entry which is preliminary data.</text>
</comment>
<evidence type="ECO:0000256" key="2">
    <source>
        <dbReference type="ARBA" id="ARBA00023054"/>
    </source>
</evidence>
<evidence type="ECO:0000256" key="1">
    <source>
        <dbReference type="ARBA" id="ARBA00022701"/>
    </source>
</evidence>
<dbReference type="PANTHER" id="PTHR47968">
    <property type="entry name" value="CENTROMERE PROTEIN E"/>
    <property type="match status" value="1"/>
</dbReference>
<dbReference type="PRINTS" id="PR00380">
    <property type="entry name" value="KINESINHEAVY"/>
</dbReference>
<dbReference type="InterPro" id="IPR027417">
    <property type="entry name" value="P-loop_NTPase"/>
</dbReference>
<protein>
    <submittedName>
        <fullName evidence="7">Kinesin protein</fullName>
    </submittedName>
</protein>